<dbReference type="InterPro" id="IPR046977">
    <property type="entry name" value="RsmC/RlmG"/>
</dbReference>
<evidence type="ECO:0000256" key="1">
    <source>
        <dbReference type="ARBA" id="ARBA00022603"/>
    </source>
</evidence>
<keyword evidence="1 4" id="KW-0489">Methyltransferase</keyword>
<dbReference type="CDD" id="cd02440">
    <property type="entry name" value="AdoMet_MTases"/>
    <property type="match status" value="1"/>
</dbReference>
<dbReference type="InterPro" id="IPR007848">
    <property type="entry name" value="Small_mtfrase_dom"/>
</dbReference>
<dbReference type="AlphaFoldDB" id="A0A7K1UII8"/>
<dbReference type="PANTHER" id="PTHR47816">
    <property type="entry name" value="RIBOSOMAL RNA SMALL SUBUNIT METHYLTRANSFERASE C"/>
    <property type="match status" value="1"/>
</dbReference>
<evidence type="ECO:0000313" key="5">
    <source>
        <dbReference type="Proteomes" id="UP000460157"/>
    </source>
</evidence>
<dbReference type="GO" id="GO:0008757">
    <property type="term" value="F:S-adenosylmethionine-dependent methyltransferase activity"/>
    <property type="evidence" value="ECO:0007669"/>
    <property type="project" value="InterPro"/>
</dbReference>
<feature type="domain" description="Methyltransferase small" evidence="3">
    <location>
        <begin position="28"/>
        <end position="180"/>
    </location>
</feature>
<keyword evidence="2 4" id="KW-0808">Transferase</keyword>
<dbReference type="Pfam" id="PF05175">
    <property type="entry name" value="MTS"/>
    <property type="match status" value="1"/>
</dbReference>
<gene>
    <name evidence="4" type="ORF">GNZ21_07445</name>
</gene>
<dbReference type="Proteomes" id="UP000460157">
    <property type="component" value="Unassembled WGS sequence"/>
</dbReference>
<evidence type="ECO:0000259" key="3">
    <source>
        <dbReference type="Pfam" id="PF05175"/>
    </source>
</evidence>
<reference evidence="4 5" key="1">
    <citation type="submission" date="2019-12" db="EMBL/GenBank/DDBJ databases">
        <title>Nesterenkonia muleiensis sp. nov., a novel actinobacterium isolated from sap of Populus euphratica.</title>
        <authorList>
            <person name="Wang R."/>
        </authorList>
    </citation>
    <scope>NUCLEOTIDE SEQUENCE [LARGE SCALE GENOMIC DNA]</scope>
    <source>
        <strain evidence="4 5">F10</strain>
    </source>
</reference>
<evidence type="ECO:0000313" key="4">
    <source>
        <dbReference type="EMBL" id="MVT26192.1"/>
    </source>
</evidence>
<dbReference type="EMBL" id="WRPM01000051">
    <property type="protein sequence ID" value="MVT26192.1"/>
    <property type="molecule type" value="Genomic_DNA"/>
</dbReference>
<dbReference type="InterPro" id="IPR029063">
    <property type="entry name" value="SAM-dependent_MTases_sf"/>
</dbReference>
<dbReference type="RefSeq" id="WP_188503543.1">
    <property type="nucleotide sequence ID" value="NZ_BMFX01000006.1"/>
</dbReference>
<protein>
    <submittedName>
        <fullName evidence="4">Methyltransferase</fullName>
    </submittedName>
</protein>
<comment type="caution">
    <text evidence="4">The sequence shown here is derived from an EMBL/GenBank/DDBJ whole genome shotgun (WGS) entry which is preliminary data.</text>
</comment>
<sequence>MNSSHYFSAPEGPFSRRRINVELASRQVEVSTSAGIFSPEAVDKGTQVLLREVPAPAASGQLLDIGCGWGPLALTMAMLSPDATVWAVDINERARVLCAENAAALGLENVRVCAPEEVPAGQRFATIWSNPPIRIGKPALHELLELWLPRLDEGGEAWLVVQKNLGADSLLTWMTSMLAVVGEDFSAERTASSKGFRILRVARGRIG</sequence>
<evidence type="ECO:0000256" key="2">
    <source>
        <dbReference type="ARBA" id="ARBA00022679"/>
    </source>
</evidence>
<dbReference type="SUPFAM" id="SSF53335">
    <property type="entry name" value="S-adenosyl-L-methionine-dependent methyltransferases"/>
    <property type="match status" value="1"/>
</dbReference>
<proteinExistence type="predicted"/>
<dbReference type="Gene3D" id="3.40.50.150">
    <property type="entry name" value="Vaccinia Virus protein VP39"/>
    <property type="match status" value="1"/>
</dbReference>
<dbReference type="GO" id="GO:0032259">
    <property type="term" value="P:methylation"/>
    <property type="evidence" value="ECO:0007669"/>
    <property type="project" value="UniProtKB-KW"/>
</dbReference>
<organism evidence="4 5">
    <name type="scientific">Nesterenkonia alkaliphila</name>
    <dbReference type="NCBI Taxonomy" id="1463631"/>
    <lineage>
        <taxon>Bacteria</taxon>
        <taxon>Bacillati</taxon>
        <taxon>Actinomycetota</taxon>
        <taxon>Actinomycetes</taxon>
        <taxon>Micrococcales</taxon>
        <taxon>Micrococcaceae</taxon>
        <taxon>Nesterenkonia</taxon>
    </lineage>
</organism>
<name>A0A7K1UII8_9MICC</name>
<dbReference type="PANTHER" id="PTHR47816:SF4">
    <property type="entry name" value="RIBOSOMAL RNA SMALL SUBUNIT METHYLTRANSFERASE C"/>
    <property type="match status" value="1"/>
</dbReference>
<keyword evidence="5" id="KW-1185">Reference proteome</keyword>
<accession>A0A7K1UII8</accession>